<dbReference type="AlphaFoldDB" id="A0A1B6D6N1"/>
<evidence type="ECO:0000256" key="1">
    <source>
        <dbReference type="SAM" id="MobiDB-lite"/>
    </source>
</evidence>
<gene>
    <name evidence="2" type="ORF">g.7305</name>
</gene>
<accession>A0A1B6D6N1</accession>
<feature type="compositionally biased region" description="Polar residues" evidence="1">
    <location>
        <begin position="12"/>
        <end position="29"/>
    </location>
</feature>
<reference evidence="2" key="1">
    <citation type="submission" date="2015-12" db="EMBL/GenBank/DDBJ databases">
        <title>De novo transcriptome assembly of four potential Pierce s Disease insect vectors from Arizona vineyards.</title>
        <authorList>
            <person name="Tassone E.E."/>
        </authorList>
    </citation>
    <scope>NUCLEOTIDE SEQUENCE</scope>
</reference>
<evidence type="ECO:0000313" key="2">
    <source>
        <dbReference type="EMBL" id="JAS21333.1"/>
    </source>
</evidence>
<dbReference type="EMBL" id="GEDC01015965">
    <property type="protein sequence ID" value="JAS21333.1"/>
    <property type="molecule type" value="Transcribed_RNA"/>
</dbReference>
<feature type="compositionally biased region" description="Polar residues" evidence="1">
    <location>
        <begin position="122"/>
        <end position="133"/>
    </location>
</feature>
<feature type="non-terminal residue" evidence="2">
    <location>
        <position position="133"/>
    </location>
</feature>
<proteinExistence type="predicted"/>
<organism evidence="2">
    <name type="scientific">Clastoptera arizonana</name>
    <name type="common">Arizona spittle bug</name>
    <dbReference type="NCBI Taxonomy" id="38151"/>
    <lineage>
        <taxon>Eukaryota</taxon>
        <taxon>Metazoa</taxon>
        <taxon>Ecdysozoa</taxon>
        <taxon>Arthropoda</taxon>
        <taxon>Hexapoda</taxon>
        <taxon>Insecta</taxon>
        <taxon>Pterygota</taxon>
        <taxon>Neoptera</taxon>
        <taxon>Paraneoptera</taxon>
        <taxon>Hemiptera</taxon>
        <taxon>Auchenorrhyncha</taxon>
        <taxon>Cercopoidea</taxon>
        <taxon>Clastopteridae</taxon>
        <taxon>Clastoptera</taxon>
    </lineage>
</organism>
<protein>
    <submittedName>
        <fullName evidence="2">Uncharacterized protein</fullName>
    </submittedName>
</protein>
<sequence>MSDGEAKATVTGKKNASHNQQSKNLTSGSLEVKHSRKPISLLKSFRKYSSYTDPGSANLNPVMSGHERHSDPLPQSSKMEKTQRKSSPSSYLPDHEREQWMDKTIDWSSSDPIGKPIAASTPKKTSSSNLPHQ</sequence>
<feature type="compositionally biased region" description="Polar residues" evidence="1">
    <location>
        <begin position="47"/>
        <end position="61"/>
    </location>
</feature>
<feature type="compositionally biased region" description="Basic and acidic residues" evidence="1">
    <location>
        <begin position="93"/>
        <end position="105"/>
    </location>
</feature>
<name>A0A1B6D6N1_9HEMI</name>
<feature type="region of interest" description="Disordered" evidence="1">
    <location>
        <begin position="1"/>
        <end position="133"/>
    </location>
</feature>